<comment type="caution">
    <text evidence="1">The sequence shown here is derived from an EMBL/GenBank/DDBJ whole genome shotgun (WGS) entry which is preliminary data.</text>
</comment>
<reference evidence="1" key="1">
    <citation type="submission" date="2020-12" db="EMBL/GenBank/DDBJ databases">
        <authorList>
            <person name="Hahn C.J."/>
            <person name="Laso-Perez R."/>
            <person name="Vulcano F."/>
            <person name="Vaziourakis K.-M."/>
            <person name="Stokke R."/>
            <person name="Steen I.H."/>
            <person name="Teske A."/>
            <person name="Boetius A."/>
            <person name="Liebeke M."/>
            <person name="Amann R."/>
            <person name="Knittel K."/>
        </authorList>
    </citation>
    <scope>NUCLEOTIDE SEQUENCE</scope>
    <source>
        <strain evidence="1">Gfbio:c6db26ca-90af-429b-aeed-0e3e8aed0b5e:GoM-Arc1_AMV-AAA_792_C10</strain>
    </source>
</reference>
<dbReference type="Proteomes" id="UP000614580">
    <property type="component" value="Unassembled WGS sequence"/>
</dbReference>
<evidence type="ECO:0000313" key="2">
    <source>
        <dbReference type="Proteomes" id="UP000614580"/>
    </source>
</evidence>
<gene>
    <name evidence="1" type="ORF">DNFNHJIP_00611</name>
</gene>
<name>A0A812A215_9EURY</name>
<dbReference type="EMBL" id="CAJHZY010000083">
    <property type="protein sequence ID" value="CAD7767204.1"/>
    <property type="molecule type" value="Genomic_DNA"/>
</dbReference>
<protein>
    <submittedName>
        <fullName evidence="1">Uncharacterized protein</fullName>
    </submittedName>
</protein>
<organism evidence="1 2">
    <name type="scientific">Candidatus Argoarchaeum ethanivorans</name>
    <dbReference type="NCBI Taxonomy" id="2608793"/>
    <lineage>
        <taxon>Archaea</taxon>
        <taxon>Methanobacteriati</taxon>
        <taxon>Methanobacteriota</taxon>
        <taxon>Stenosarchaea group</taxon>
        <taxon>Methanomicrobia</taxon>
        <taxon>Methanosarcinales</taxon>
        <taxon>Methanosarcinales incertae sedis</taxon>
        <taxon>GOM Arc I cluster</taxon>
        <taxon>Candidatus Argoarchaeum</taxon>
    </lineage>
</organism>
<dbReference type="AlphaFoldDB" id="A0A812A215"/>
<evidence type="ECO:0000313" key="1">
    <source>
        <dbReference type="EMBL" id="CAD7767204.1"/>
    </source>
</evidence>
<proteinExistence type="predicted"/>
<accession>A0A812A215</accession>
<sequence length="64" mass="7291">MGNSHITQHICYGLTSLPSGHCSLRSQRRICWERFDHKTSCAKITNLDYEALHNFVVQKVTGNS</sequence>